<organism evidence="4 5">
    <name type="scientific">Amycolatopsis tolypomycina</name>
    <dbReference type="NCBI Taxonomy" id="208445"/>
    <lineage>
        <taxon>Bacteria</taxon>
        <taxon>Bacillati</taxon>
        <taxon>Actinomycetota</taxon>
        <taxon>Actinomycetes</taxon>
        <taxon>Pseudonocardiales</taxon>
        <taxon>Pseudonocardiaceae</taxon>
        <taxon>Amycolatopsis</taxon>
    </lineage>
</organism>
<sequence length="183" mass="19360">MPAPSVDPRTRRSRAALEAALRELIADRDLPQISISDVTKRAGVNRSTFYEHYTDLAELAACACTALFDELVAAAPLAGGGPVPNPLPRFFAHVADNAHLYRALLGADGSARVINHLLERITAAAHAKRGFAEDEDDPAAAFIAGAVLGTVIDWLRRGCPGSPERMGAAIWPHMLAATSVAGD</sequence>
<name>A0A1H4YXM1_9PSEU</name>
<dbReference type="AlphaFoldDB" id="A0A1H4YXM1"/>
<keyword evidence="1 2" id="KW-0238">DNA-binding</keyword>
<dbReference type="STRING" id="208445.SAMN04489727_6982"/>
<proteinExistence type="predicted"/>
<evidence type="ECO:0000256" key="1">
    <source>
        <dbReference type="ARBA" id="ARBA00023125"/>
    </source>
</evidence>
<dbReference type="OrthoDB" id="7186647at2"/>
<accession>A0A1H4YXM1</accession>
<dbReference type="PROSITE" id="PS50977">
    <property type="entry name" value="HTH_TETR_2"/>
    <property type="match status" value="1"/>
</dbReference>
<dbReference type="SUPFAM" id="SSF46689">
    <property type="entry name" value="Homeodomain-like"/>
    <property type="match status" value="1"/>
</dbReference>
<dbReference type="InterPro" id="IPR001647">
    <property type="entry name" value="HTH_TetR"/>
</dbReference>
<evidence type="ECO:0000256" key="2">
    <source>
        <dbReference type="PROSITE-ProRule" id="PRU00335"/>
    </source>
</evidence>
<dbReference type="RefSeq" id="WP_091315428.1">
    <property type="nucleotide sequence ID" value="NZ_FNSO01000004.1"/>
</dbReference>
<evidence type="ECO:0000313" key="4">
    <source>
        <dbReference type="EMBL" id="SED22809.1"/>
    </source>
</evidence>
<gene>
    <name evidence="4" type="ORF">SAMN04489727_6982</name>
</gene>
<dbReference type="Gene3D" id="1.10.357.10">
    <property type="entry name" value="Tetracycline Repressor, domain 2"/>
    <property type="match status" value="1"/>
</dbReference>
<reference evidence="5" key="1">
    <citation type="submission" date="2016-10" db="EMBL/GenBank/DDBJ databases">
        <authorList>
            <person name="Varghese N."/>
            <person name="Submissions S."/>
        </authorList>
    </citation>
    <scope>NUCLEOTIDE SEQUENCE [LARGE SCALE GENOMIC DNA]</scope>
    <source>
        <strain evidence="5">DSM 44544</strain>
    </source>
</reference>
<dbReference type="InterPro" id="IPR050624">
    <property type="entry name" value="HTH-type_Tx_Regulator"/>
</dbReference>
<dbReference type="Proteomes" id="UP000199622">
    <property type="component" value="Unassembled WGS sequence"/>
</dbReference>
<feature type="domain" description="HTH tetR-type" evidence="3">
    <location>
        <begin position="11"/>
        <end position="71"/>
    </location>
</feature>
<evidence type="ECO:0000313" key="5">
    <source>
        <dbReference type="Proteomes" id="UP000199622"/>
    </source>
</evidence>
<feature type="DNA-binding region" description="H-T-H motif" evidence="2">
    <location>
        <begin position="34"/>
        <end position="53"/>
    </location>
</feature>
<dbReference type="PANTHER" id="PTHR43479">
    <property type="entry name" value="ACREF/ENVCD OPERON REPRESSOR-RELATED"/>
    <property type="match status" value="1"/>
</dbReference>
<dbReference type="Pfam" id="PF14278">
    <property type="entry name" value="TetR_C_8"/>
    <property type="match status" value="1"/>
</dbReference>
<evidence type="ECO:0000259" key="3">
    <source>
        <dbReference type="PROSITE" id="PS50977"/>
    </source>
</evidence>
<dbReference type="EMBL" id="FNSO01000004">
    <property type="protein sequence ID" value="SED22809.1"/>
    <property type="molecule type" value="Genomic_DNA"/>
</dbReference>
<dbReference type="GO" id="GO:0003677">
    <property type="term" value="F:DNA binding"/>
    <property type="evidence" value="ECO:0007669"/>
    <property type="project" value="UniProtKB-UniRule"/>
</dbReference>
<dbReference type="InterPro" id="IPR009057">
    <property type="entry name" value="Homeodomain-like_sf"/>
</dbReference>
<dbReference type="PANTHER" id="PTHR43479:SF7">
    <property type="entry name" value="TETR-FAMILY TRANSCRIPTIONAL REGULATOR"/>
    <property type="match status" value="1"/>
</dbReference>
<dbReference type="InterPro" id="IPR039532">
    <property type="entry name" value="TetR_C_Firmicutes"/>
</dbReference>
<dbReference type="Pfam" id="PF00440">
    <property type="entry name" value="TetR_N"/>
    <property type="match status" value="1"/>
</dbReference>
<protein>
    <submittedName>
        <fullName evidence="4">DNA-binding transcriptional regulator, AcrR family</fullName>
    </submittedName>
</protein>
<keyword evidence="5" id="KW-1185">Reference proteome</keyword>